<comment type="caution">
    <text evidence="1">The sequence shown here is derived from an EMBL/GenBank/DDBJ whole genome shotgun (WGS) entry which is preliminary data.</text>
</comment>
<gene>
    <name evidence="1" type="ORF">GP486_008693</name>
</gene>
<accession>A0A9P8I6J4</accession>
<organism evidence="1 2">
    <name type="scientific">Trichoglossum hirsutum</name>
    <dbReference type="NCBI Taxonomy" id="265104"/>
    <lineage>
        <taxon>Eukaryota</taxon>
        <taxon>Fungi</taxon>
        <taxon>Dikarya</taxon>
        <taxon>Ascomycota</taxon>
        <taxon>Pezizomycotina</taxon>
        <taxon>Geoglossomycetes</taxon>
        <taxon>Geoglossales</taxon>
        <taxon>Geoglossaceae</taxon>
        <taxon>Trichoglossum</taxon>
    </lineage>
</organism>
<dbReference type="Proteomes" id="UP000750711">
    <property type="component" value="Unassembled WGS sequence"/>
</dbReference>
<keyword evidence="2" id="KW-1185">Reference proteome</keyword>
<dbReference type="AlphaFoldDB" id="A0A9P8I6J4"/>
<evidence type="ECO:0000313" key="2">
    <source>
        <dbReference type="Proteomes" id="UP000750711"/>
    </source>
</evidence>
<reference evidence="1" key="1">
    <citation type="submission" date="2021-03" db="EMBL/GenBank/DDBJ databases">
        <title>Comparative genomics and phylogenomic investigation of the class Geoglossomycetes provide insights into ecological specialization and systematics.</title>
        <authorList>
            <person name="Melie T."/>
            <person name="Pirro S."/>
            <person name="Miller A.N."/>
            <person name="Quandt A."/>
        </authorList>
    </citation>
    <scope>NUCLEOTIDE SEQUENCE</scope>
    <source>
        <strain evidence="1">CAQ_001_2017</strain>
    </source>
</reference>
<proteinExistence type="predicted"/>
<name>A0A9P8I6J4_9PEZI</name>
<dbReference type="EMBL" id="JAGHQM010003749">
    <property type="protein sequence ID" value="KAH0541746.1"/>
    <property type="molecule type" value="Genomic_DNA"/>
</dbReference>
<sequence length="131" mass="14617">MTTDIFLSDFDPDSNHHLVVEACNGAVWAYLLSGEDQKILAHGLVCSQVEPVDEMEEPTDKTMPPPLVKRFANDHSVIPDLTEEQISIEWAGQKANVFIDGILYLAMDIDTRRAQSKSLSLPGRYGFPLED</sequence>
<evidence type="ECO:0000313" key="1">
    <source>
        <dbReference type="EMBL" id="KAH0541746.1"/>
    </source>
</evidence>
<protein>
    <submittedName>
        <fullName evidence="1">Uncharacterized protein</fullName>
    </submittedName>
</protein>